<dbReference type="EMBL" id="AP005838">
    <property type="protein sequence ID" value="BAD26304.1"/>
    <property type="molecule type" value="Genomic_DNA"/>
</dbReference>
<evidence type="ECO:0000313" key="4">
    <source>
        <dbReference type="Proteomes" id="UP000000763"/>
    </source>
</evidence>
<gene>
    <name evidence="3" type="primary">OSJNBa0041C07.42</name>
</gene>
<accession>Q6H4P5</accession>
<evidence type="ECO:0000313" key="3">
    <source>
        <dbReference type="EMBL" id="BAD26304.1"/>
    </source>
</evidence>
<feature type="transmembrane region" description="Helical" evidence="2">
    <location>
        <begin position="28"/>
        <end position="49"/>
    </location>
</feature>
<dbReference type="Proteomes" id="UP000000763">
    <property type="component" value="Chromosome 9"/>
</dbReference>
<keyword evidence="2" id="KW-0812">Transmembrane</keyword>
<sequence>MYSLYTLTFSLSMTSSAATRPFFVFPDFPVVSASVVAIVAMLVCIDCLLDRVALPPLASSAAGSPHHRNAPRLCQSYPRGAP</sequence>
<keyword evidence="2" id="KW-1133">Transmembrane helix</keyword>
<keyword evidence="2" id="KW-0472">Membrane</keyword>
<evidence type="ECO:0000256" key="2">
    <source>
        <dbReference type="SAM" id="Phobius"/>
    </source>
</evidence>
<organism evidence="3 4">
    <name type="scientific">Oryza sativa subsp. japonica</name>
    <name type="common">Rice</name>
    <dbReference type="NCBI Taxonomy" id="39947"/>
    <lineage>
        <taxon>Eukaryota</taxon>
        <taxon>Viridiplantae</taxon>
        <taxon>Streptophyta</taxon>
        <taxon>Embryophyta</taxon>
        <taxon>Tracheophyta</taxon>
        <taxon>Spermatophyta</taxon>
        <taxon>Magnoliopsida</taxon>
        <taxon>Liliopsida</taxon>
        <taxon>Poales</taxon>
        <taxon>Poaceae</taxon>
        <taxon>BOP clade</taxon>
        <taxon>Oryzoideae</taxon>
        <taxon>Oryzeae</taxon>
        <taxon>Oryzinae</taxon>
        <taxon>Oryza</taxon>
        <taxon>Oryza sativa</taxon>
    </lineage>
</organism>
<name>Q6H4P5_ORYSJ</name>
<evidence type="ECO:0000256" key="1">
    <source>
        <dbReference type="SAM" id="MobiDB-lite"/>
    </source>
</evidence>
<proteinExistence type="predicted"/>
<reference evidence="4" key="1">
    <citation type="journal article" date="2005" name="Nature">
        <title>The map-based sequence of the rice genome.</title>
        <authorList>
            <consortium name="International rice genome sequencing project (IRGSP)"/>
            <person name="Matsumoto T."/>
            <person name="Wu J."/>
            <person name="Kanamori H."/>
            <person name="Katayose Y."/>
            <person name="Fujisawa M."/>
            <person name="Namiki N."/>
            <person name="Mizuno H."/>
            <person name="Yamamoto K."/>
            <person name="Antonio B.A."/>
            <person name="Baba T."/>
            <person name="Sakata K."/>
            <person name="Nagamura Y."/>
            <person name="Aoki H."/>
            <person name="Arikawa K."/>
            <person name="Arita K."/>
            <person name="Bito T."/>
            <person name="Chiden Y."/>
            <person name="Fujitsuka N."/>
            <person name="Fukunaka R."/>
            <person name="Hamada M."/>
            <person name="Harada C."/>
            <person name="Hayashi A."/>
            <person name="Hijishita S."/>
            <person name="Honda M."/>
            <person name="Hosokawa S."/>
            <person name="Ichikawa Y."/>
            <person name="Idonuma A."/>
            <person name="Iijima M."/>
            <person name="Ikeda M."/>
            <person name="Ikeno M."/>
            <person name="Ito K."/>
            <person name="Ito S."/>
            <person name="Ito T."/>
            <person name="Ito Y."/>
            <person name="Ito Y."/>
            <person name="Iwabuchi A."/>
            <person name="Kamiya K."/>
            <person name="Karasawa W."/>
            <person name="Kurita K."/>
            <person name="Katagiri S."/>
            <person name="Kikuta A."/>
            <person name="Kobayashi H."/>
            <person name="Kobayashi N."/>
            <person name="Machita K."/>
            <person name="Maehara T."/>
            <person name="Masukawa M."/>
            <person name="Mizubayashi T."/>
            <person name="Mukai Y."/>
            <person name="Nagasaki H."/>
            <person name="Nagata Y."/>
            <person name="Naito S."/>
            <person name="Nakashima M."/>
            <person name="Nakama Y."/>
            <person name="Nakamichi Y."/>
            <person name="Nakamura M."/>
            <person name="Meguro A."/>
            <person name="Negishi M."/>
            <person name="Ohta I."/>
            <person name="Ohta T."/>
            <person name="Okamoto M."/>
            <person name="Ono N."/>
            <person name="Saji S."/>
            <person name="Sakaguchi M."/>
            <person name="Sakai K."/>
            <person name="Shibata M."/>
            <person name="Shimokawa T."/>
            <person name="Song J."/>
            <person name="Takazaki Y."/>
            <person name="Terasawa K."/>
            <person name="Tsugane M."/>
            <person name="Tsuji K."/>
            <person name="Ueda S."/>
            <person name="Waki K."/>
            <person name="Yamagata H."/>
            <person name="Yamamoto M."/>
            <person name="Yamamoto S."/>
            <person name="Yamane H."/>
            <person name="Yoshiki S."/>
            <person name="Yoshihara R."/>
            <person name="Yukawa K."/>
            <person name="Zhong H."/>
            <person name="Yano M."/>
            <person name="Yuan Q."/>
            <person name="Ouyang S."/>
            <person name="Liu J."/>
            <person name="Jones K.M."/>
            <person name="Gansberger K."/>
            <person name="Moffat K."/>
            <person name="Hill J."/>
            <person name="Bera J."/>
            <person name="Fadrosh D."/>
            <person name="Jin S."/>
            <person name="Johri S."/>
            <person name="Kim M."/>
            <person name="Overton L."/>
            <person name="Reardon M."/>
            <person name="Tsitrin T."/>
            <person name="Vuong H."/>
            <person name="Weaver B."/>
            <person name="Ciecko A."/>
            <person name="Tallon L."/>
            <person name="Jackson J."/>
            <person name="Pai G."/>
            <person name="Aken S.V."/>
            <person name="Utterback T."/>
            <person name="Reidmuller S."/>
            <person name="Feldblyum T."/>
            <person name="Hsiao J."/>
            <person name="Zismann V."/>
            <person name="Iobst S."/>
            <person name="de Vazeille A.R."/>
            <person name="Buell C.R."/>
            <person name="Ying K."/>
            <person name="Li Y."/>
            <person name="Lu T."/>
            <person name="Huang Y."/>
            <person name="Zhao Q."/>
            <person name="Feng Q."/>
            <person name="Zhang L."/>
            <person name="Zhu J."/>
            <person name="Weng Q."/>
            <person name="Mu J."/>
            <person name="Lu Y."/>
            <person name="Fan D."/>
            <person name="Liu Y."/>
            <person name="Guan J."/>
            <person name="Zhang Y."/>
            <person name="Yu S."/>
            <person name="Liu X."/>
            <person name="Zhang Y."/>
            <person name="Hong G."/>
            <person name="Han B."/>
            <person name="Choisne N."/>
            <person name="Demange N."/>
            <person name="Orjeda G."/>
            <person name="Samain S."/>
            <person name="Cattolico L."/>
            <person name="Pelletier E."/>
            <person name="Couloux A."/>
            <person name="Segurens B."/>
            <person name="Wincker P."/>
            <person name="D'Hont A."/>
            <person name="Scarpelli C."/>
            <person name="Weissenbach J."/>
            <person name="Salanoubat M."/>
            <person name="Quetier F."/>
            <person name="Yu Y."/>
            <person name="Kim H.R."/>
            <person name="Rambo T."/>
            <person name="Currie J."/>
            <person name="Collura K."/>
            <person name="Luo M."/>
            <person name="Yang T."/>
            <person name="Ammiraju J.S.S."/>
            <person name="Engler F."/>
            <person name="Soderlund C."/>
            <person name="Wing R.A."/>
            <person name="Palmer L.E."/>
            <person name="de la Bastide M."/>
            <person name="Spiegel L."/>
            <person name="Nascimento L."/>
            <person name="Zutavern T."/>
            <person name="O'Shaughnessy A."/>
            <person name="Dike S."/>
            <person name="Dedhia N."/>
            <person name="Preston R."/>
            <person name="Balija V."/>
            <person name="McCombie W.R."/>
            <person name="Chow T."/>
            <person name="Chen H."/>
            <person name="Chung M."/>
            <person name="Chen C."/>
            <person name="Shaw J."/>
            <person name="Wu H."/>
            <person name="Hsiao K."/>
            <person name="Chao Y."/>
            <person name="Chu M."/>
            <person name="Cheng C."/>
            <person name="Hour A."/>
            <person name="Lee P."/>
            <person name="Lin S."/>
            <person name="Lin Y."/>
            <person name="Liou J."/>
            <person name="Liu S."/>
            <person name="Hsing Y."/>
            <person name="Raghuvanshi S."/>
            <person name="Mohanty A."/>
            <person name="Bharti A.K."/>
            <person name="Gaur A."/>
            <person name="Gupta V."/>
            <person name="Kumar D."/>
            <person name="Ravi V."/>
            <person name="Vij S."/>
            <person name="Kapur A."/>
            <person name="Khurana P."/>
            <person name="Khurana P."/>
            <person name="Khurana J.P."/>
            <person name="Tyagi A.K."/>
            <person name="Gaikwad K."/>
            <person name="Singh A."/>
            <person name="Dalal V."/>
            <person name="Srivastava S."/>
            <person name="Dixit A."/>
            <person name="Pal A.K."/>
            <person name="Ghazi I.A."/>
            <person name="Yadav M."/>
            <person name="Pandit A."/>
            <person name="Bhargava A."/>
            <person name="Sureshbabu K."/>
            <person name="Batra K."/>
            <person name="Sharma T.R."/>
            <person name="Mohapatra T."/>
            <person name="Singh N.K."/>
            <person name="Messing J."/>
            <person name="Nelson A.B."/>
            <person name="Fuks G."/>
            <person name="Kavchok S."/>
            <person name="Keizer G."/>
            <person name="Linton E."/>
            <person name="Llaca V."/>
            <person name="Song R."/>
            <person name="Tanyolac B."/>
            <person name="Young S."/>
            <person name="Ho-Il K."/>
            <person name="Hahn J.H."/>
            <person name="Sangsakoo G."/>
            <person name="Vanavichit A."/>
            <person name="de Mattos Luiz.A.T."/>
            <person name="Zimmer P.D."/>
            <person name="Malone G."/>
            <person name="Dellagostin O."/>
            <person name="de Oliveira A.C."/>
            <person name="Bevan M."/>
            <person name="Bancroft I."/>
            <person name="Minx P."/>
            <person name="Cordum H."/>
            <person name="Wilson R."/>
            <person name="Cheng Z."/>
            <person name="Jin W."/>
            <person name="Jiang J."/>
            <person name="Leong S.A."/>
            <person name="Iwama H."/>
            <person name="Gojobori T."/>
            <person name="Itoh T."/>
            <person name="Niimura Y."/>
            <person name="Fujii Y."/>
            <person name="Habara T."/>
            <person name="Sakai H."/>
            <person name="Sato Y."/>
            <person name="Wilson G."/>
            <person name="Kumar K."/>
            <person name="McCouch S."/>
            <person name="Juretic N."/>
            <person name="Hoen D."/>
            <person name="Wright S."/>
            <person name="Bruskiewich R."/>
            <person name="Bureau T."/>
            <person name="Miyao A."/>
            <person name="Hirochika H."/>
            <person name="Nishikawa T."/>
            <person name="Kadowaki K."/>
            <person name="Sugiura M."/>
            <person name="Burr B."/>
            <person name="Sasaki T."/>
        </authorList>
    </citation>
    <scope>NUCLEOTIDE SEQUENCE [LARGE SCALE GENOMIC DNA]</scope>
    <source>
        <strain evidence="4">cv. Nipponbare</strain>
    </source>
</reference>
<dbReference type="AlphaFoldDB" id="Q6H4P5"/>
<feature type="region of interest" description="Disordered" evidence="1">
    <location>
        <begin position="59"/>
        <end position="82"/>
    </location>
</feature>
<protein>
    <submittedName>
        <fullName evidence="3">Uncharacterized protein</fullName>
    </submittedName>
</protein>
<reference evidence="4" key="2">
    <citation type="journal article" date="2008" name="Nucleic Acids Res.">
        <title>The rice annotation project database (RAP-DB): 2008 update.</title>
        <authorList>
            <consortium name="The rice annotation project (RAP)"/>
        </authorList>
    </citation>
    <scope>GENOME REANNOTATION</scope>
    <source>
        <strain evidence="4">cv. Nipponbare</strain>
    </source>
</reference>